<reference evidence="12" key="1">
    <citation type="submission" date="2023-05" db="EMBL/GenBank/DDBJ databases">
        <title>Nepenthes gracilis genome sequencing.</title>
        <authorList>
            <person name="Fukushima K."/>
        </authorList>
    </citation>
    <scope>NUCLEOTIDE SEQUENCE</scope>
    <source>
        <strain evidence="12">SING2019-196</strain>
    </source>
</reference>
<dbReference type="InterPro" id="IPR050754">
    <property type="entry name" value="FKBP4/5/8-like"/>
</dbReference>
<dbReference type="GO" id="GO:0003755">
    <property type="term" value="F:peptidyl-prolyl cis-trans isomerase activity"/>
    <property type="evidence" value="ECO:0007669"/>
    <property type="project" value="UniProtKB-KW"/>
</dbReference>
<feature type="compositionally biased region" description="Acidic residues" evidence="10">
    <location>
        <begin position="26"/>
        <end position="39"/>
    </location>
</feature>
<keyword evidence="5 9" id="KW-0802">TPR repeat</keyword>
<evidence type="ECO:0000256" key="7">
    <source>
        <dbReference type="ARBA" id="ARBA00023235"/>
    </source>
</evidence>
<evidence type="ECO:0000256" key="3">
    <source>
        <dbReference type="ARBA" id="ARBA00013194"/>
    </source>
</evidence>
<dbReference type="PROSITE" id="PS50059">
    <property type="entry name" value="FKBP_PPIASE"/>
    <property type="match status" value="3"/>
</dbReference>
<organism evidence="12 13">
    <name type="scientific">Nepenthes gracilis</name>
    <name type="common">Slender pitcher plant</name>
    <dbReference type="NCBI Taxonomy" id="150966"/>
    <lineage>
        <taxon>Eukaryota</taxon>
        <taxon>Viridiplantae</taxon>
        <taxon>Streptophyta</taxon>
        <taxon>Embryophyta</taxon>
        <taxon>Tracheophyta</taxon>
        <taxon>Spermatophyta</taxon>
        <taxon>Magnoliopsida</taxon>
        <taxon>eudicotyledons</taxon>
        <taxon>Gunneridae</taxon>
        <taxon>Pentapetalae</taxon>
        <taxon>Caryophyllales</taxon>
        <taxon>Nepenthaceae</taxon>
        <taxon>Nepenthes</taxon>
    </lineage>
</organism>
<evidence type="ECO:0000313" key="12">
    <source>
        <dbReference type="EMBL" id="GMH16470.1"/>
    </source>
</evidence>
<dbReference type="Pfam" id="PF00254">
    <property type="entry name" value="FKBP_C"/>
    <property type="match status" value="3"/>
</dbReference>
<keyword evidence="7 8" id="KW-0413">Isomerase</keyword>
<evidence type="ECO:0000256" key="1">
    <source>
        <dbReference type="ARBA" id="ARBA00000971"/>
    </source>
</evidence>
<evidence type="ECO:0000256" key="2">
    <source>
        <dbReference type="ARBA" id="ARBA00006577"/>
    </source>
</evidence>
<feature type="region of interest" description="Disordered" evidence="10">
    <location>
        <begin position="576"/>
        <end position="619"/>
    </location>
</feature>
<evidence type="ECO:0000256" key="9">
    <source>
        <dbReference type="PROSITE-ProRule" id="PRU00339"/>
    </source>
</evidence>
<dbReference type="Gene3D" id="3.10.50.40">
    <property type="match status" value="3"/>
</dbReference>
<dbReference type="FunFam" id="3.10.50.40:FF:000017">
    <property type="entry name" value="Peptidylprolyl isomerase"/>
    <property type="match status" value="1"/>
</dbReference>
<evidence type="ECO:0000256" key="5">
    <source>
        <dbReference type="ARBA" id="ARBA00022803"/>
    </source>
</evidence>
<dbReference type="InterPro" id="IPR046357">
    <property type="entry name" value="PPIase_dom_sf"/>
</dbReference>
<dbReference type="FunFam" id="1.25.40.10:FF:000008">
    <property type="entry name" value="Peptidylprolyl isomerase"/>
    <property type="match status" value="1"/>
</dbReference>
<proteinExistence type="inferred from homology"/>
<evidence type="ECO:0000259" key="11">
    <source>
        <dbReference type="PROSITE" id="PS50059"/>
    </source>
</evidence>
<gene>
    <name evidence="12" type="ORF">Nepgr_018311</name>
</gene>
<dbReference type="EC" id="5.2.1.8" evidence="3 8"/>
<keyword evidence="13" id="KW-1185">Reference proteome</keyword>
<feature type="region of interest" description="Disordered" evidence="10">
    <location>
        <begin position="1"/>
        <end position="43"/>
    </location>
</feature>
<feature type="domain" description="PPIase FKBP-type" evidence="11">
    <location>
        <begin position="77"/>
        <end position="164"/>
    </location>
</feature>
<feature type="repeat" description="TPR" evidence="9">
    <location>
        <begin position="503"/>
        <end position="536"/>
    </location>
</feature>
<dbReference type="PROSITE" id="PS50005">
    <property type="entry name" value="TPR"/>
    <property type="match status" value="1"/>
</dbReference>
<dbReference type="Gene3D" id="1.25.40.10">
    <property type="entry name" value="Tetratricopeptide repeat domain"/>
    <property type="match status" value="1"/>
</dbReference>
<feature type="domain" description="PPIase FKBP-type" evidence="11">
    <location>
        <begin position="192"/>
        <end position="283"/>
    </location>
</feature>
<dbReference type="PANTHER" id="PTHR46512">
    <property type="entry name" value="PEPTIDYLPROLYL ISOMERASE"/>
    <property type="match status" value="1"/>
</dbReference>
<dbReference type="EMBL" id="BSYO01000016">
    <property type="protein sequence ID" value="GMH16470.1"/>
    <property type="molecule type" value="Genomic_DNA"/>
</dbReference>
<dbReference type="SMART" id="SM00028">
    <property type="entry name" value="TPR"/>
    <property type="match status" value="3"/>
</dbReference>
<feature type="compositionally biased region" description="Basic and acidic residues" evidence="10">
    <location>
        <begin position="581"/>
        <end position="594"/>
    </location>
</feature>
<dbReference type="InterPro" id="IPR011990">
    <property type="entry name" value="TPR-like_helical_dom_sf"/>
</dbReference>
<sequence>MHHRTENTNNFEAPSKAIEMKTNLSDMEDEDDLDEEPGEVIDSAPPLMVGEEREINSSGIKKLLLKSGLGWETPEFGDEVTVHYVGMLQDGTKFDSTRDKDQPYTFKLGHGQVFKGLDSGIITMKKGETALFTLPSDTEYRNAGCDSVPVNSIIQLEVELVSFITVADVCKDGGIIKRIMEKGEDNRQPSDLDEVLVKYQVSLLDGTVVAKTAEEGIEFYIKDGHLIPALPKVIRTMKMGEKVNLSIKSQYGYGDAGRDSIGEFTSVPPNSELIIYLELVSFKSVIDVTGDSKVIKKIIKEGEGLAVANEGAAVTVRYIAKLEDGTILEKKGFDGEAPLEFIVDEEQVIAGLDRAAATMKKGEQAILTVSPEYGFRNIEVKRDLATIPPSSNIVYEVEMLNFVKEKALWEMSSQERIEAAGRKKEEGNLLFKSGKYQRAGKKYDKAVDYLIEEGSFGDEELKLAKPLRVSCWLNGAACCLKLNDFNEAIKLCSKVLAVEFYNVKALYRRAQAFMENADLVSAECDIKKALEVDPHNREVKLLHRSLKQRQAESNRRDAKLYTSMFSHLSKETAVAAKKRKAEKEEDEKTEHEAVAMELDSVSVNSDAADNGKVVGSLPR</sequence>
<dbReference type="Proteomes" id="UP001279734">
    <property type="component" value="Unassembled WGS sequence"/>
</dbReference>
<dbReference type="InterPro" id="IPR001179">
    <property type="entry name" value="PPIase_FKBP_dom"/>
</dbReference>
<dbReference type="SUPFAM" id="SSF48452">
    <property type="entry name" value="TPR-like"/>
    <property type="match status" value="1"/>
</dbReference>
<evidence type="ECO:0000256" key="6">
    <source>
        <dbReference type="ARBA" id="ARBA00023110"/>
    </source>
</evidence>
<dbReference type="SUPFAM" id="SSF54534">
    <property type="entry name" value="FKBP-like"/>
    <property type="match status" value="3"/>
</dbReference>
<accession>A0AAD3XU58</accession>
<keyword evidence="4" id="KW-0677">Repeat</keyword>
<evidence type="ECO:0000313" key="13">
    <source>
        <dbReference type="Proteomes" id="UP001279734"/>
    </source>
</evidence>
<comment type="caution">
    <text evidence="12">The sequence shown here is derived from an EMBL/GenBank/DDBJ whole genome shotgun (WGS) entry which is preliminary data.</text>
</comment>
<evidence type="ECO:0000256" key="10">
    <source>
        <dbReference type="SAM" id="MobiDB-lite"/>
    </source>
</evidence>
<dbReference type="PANTHER" id="PTHR46512:SF9">
    <property type="entry name" value="PEPTIDYLPROLYL ISOMERASE"/>
    <property type="match status" value="1"/>
</dbReference>
<name>A0AAD3XU58_NEPGR</name>
<comment type="catalytic activity">
    <reaction evidence="1 8">
        <text>[protein]-peptidylproline (omega=180) = [protein]-peptidylproline (omega=0)</text>
        <dbReference type="Rhea" id="RHEA:16237"/>
        <dbReference type="Rhea" id="RHEA-COMP:10747"/>
        <dbReference type="Rhea" id="RHEA-COMP:10748"/>
        <dbReference type="ChEBI" id="CHEBI:83833"/>
        <dbReference type="ChEBI" id="CHEBI:83834"/>
        <dbReference type="EC" id="5.2.1.8"/>
    </reaction>
</comment>
<dbReference type="InterPro" id="IPR019734">
    <property type="entry name" value="TPR_rpt"/>
</dbReference>
<dbReference type="AlphaFoldDB" id="A0AAD3XU58"/>
<protein>
    <recommendedName>
        <fullName evidence="3 8">peptidylprolyl isomerase</fullName>
        <ecNumber evidence="3 8">5.2.1.8</ecNumber>
    </recommendedName>
</protein>
<evidence type="ECO:0000256" key="8">
    <source>
        <dbReference type="PROSITE-ProRule" id="PRU00277"/>
    </source>
</evidence>
<keyword evidence="6 8" id="KW-0697">Rotamase</keyword>
<comment type="similarity">
    <text evidence="2">Belongs to the FKBP-type PPIase family.</text>
</comment>
<evidence type="ECO:0000256" key="4">
    <source>
        <dbReference type="ARBA" id="ARBA00022737"/>
    </source>
</evidence>
<feature type="domain" description="PPIase FKBP-type" evidence="11">
    <location>
        <begin position="311"/>
        <end position="403"/>
    </location>
</feature>